<protein>
    <submittedName>
        <fullName evidence="1">Uncharacterized protein</fullName>
    </submittedName>
</protein>
<organism evidence="1 2">
    <name type="scientific">Terrihabitans soli</name>
    <dbReference type="NCBI Taxonomy" id="708113"/>
    <lineage>
        <taxon>Bacteria</taxon>
        <taxon>Pseudomonadati</taxon>
        <taxon>Pseudomonadota</taxon>
        <taxon>Alphaproteobacteria</taxon>
        <taxon>Hyphomicrobiales</taxon>
        <taxon>Terrihabitans</taxon>
    </lineage>
</organism>
<evidence type="ECO:0000313" key="1">
    <source>
        <dbReference type="EMBL" id="BCJ91269.1"/>
    </source>
</evidence>
<reference evidence="1 2" key="1">
    <citation type="submission" date="2020-08" db="EMBL/GenBank/DDBJ databases">
        <title>Genome sequence of Rhizobiales bacterium strain IZ6.</title>
        <authorList>
            <person name="Nakai R."/>
            <person name="Naganuma T."/>
        </authorList>
    </citation>
    <scope>NUCLEOTIDE SEQUENCE [LARGE SCALE GENOMIC DNA]</scope>
    <source>
        <strain evidence="1 2">IZ6</strain>
    </source>
</reference>
<sequence>MNIGELTNEQLQKAITGRLTSGELDLLMREAGRRGLDIKLTYEEYHGAKQEKALVIRSCITFQPMLAGAGR</sequence>
<dbReference type="EMBL" id="AP023361">
    <property type="protein sequence ID" value="BCJ91269.1"/>
    <property type="molecule type" value="Genomic_DNA"/>
</dbReference>
<dbReference type="AlphaFoldDB" id="A0A6S6QQE8"/>
<dbReference type="Proteomes" id="UP000515317">
    <property type="component" value="Chromosome"/>
</dbReference>
<dbReference type="RefSeq" id="WP_222874930.1">
    <property type="nucleotide sequence ID" value="NZ_AP023361.1"/>
</dbReference>
<keyword evidence="2" id="KW-1185">Reference proteome</keyword>
<name>A0A6S6QQE8_9HYPH</name>
<dbReference type="KEGG" id="tso:IZ6_20040"/>
<gene>
    <name evidence="1" type="ORF">IZ6_20040</name>
</gene>
<proteinExistence type="predicted"/>
<evidence type="ECO:0000313" key="2">
    <source>
        <dbReference type="Proteomes" id="UP000515317"/>
    </source>
</evidence>
<accession>A0A6S6QQE8</accession>